<protein>
    <submittedName>
        <fullName evidence="1">Uncharacterized protein</fullName>
    </submittedName>
</protein>
<accession>A0A1C3X5M5</accession>
<dbReference type="EMBL" id="FMAI01000012">
    <property type="protein sequence ID" value="SCB47538.1"/>
    <property type="molecule type" value="Genomic_DNA"/>
</dbReference>
<gene>
    <name evidence="1" type="ORF">GA0061098_1012129</name>
</gene>
<name>A0A1C3X5M5_9BRAD</name>
<evidence type="ECO:0000313" key="2">
    <source>
        <dbReference type="Proteomes" id="UP000199184"/>
    </source>
</evidence>
<evidence type="ECO:0000313" key="1">
    <source>
        <dbReference type="EMBL" id="SCB47538.1"/>
    </source>
</evidence>
<organism evidence="1 2">
    <name type="scientific">Bradyrhizobium shewense</name>
    <dbReference type="NCBI Taxonomy" id="1761772"/>
    <lineage>
        <taxon>Bacteria</taxon>
        <taxon>Pseudomonadati</taxon>
        <taxon>Pseudomonadota</taxon>
        <taxon>Alphaproteobacteria</taxon>
        <taxon>Hyphomicrobiales</taxon>
        <taxon>Nitrobacteraceae</taxon>
        <taxon>Bradyrhizobium</taxon>
    </lineage>
</organism>
<dbReference type="Proteomes" id="UP000199184">
    <property type="component" value="Unassembled WGS sequence"/>
</dbReference>
<dbReference type="AlphaFoldDB" id="A0A1C3X5M5"/>
<dbReference type="RefSeq" id="WP_091961538.1">
    <property type="nucleotide sequence ID" value="NZ_FMAI01000012.1"/>
</dbReference>
<reference evidence="2" key="1">
    <citation type="submission" date="2016-08" db="EMBL/GenBank/DDBJ databases">
        <authorList>
            <person name="Varghese N."/>
            <person name="Submissions Spin"/>
        </authorList>
    </citation>
    <scope>NUCLEOTIDE SEQUENCE [LARGE SCALE GENOMIC DNA]</scope>
    <source>
        <strain evidence="2">ERR11</strain>
    </source>
</reference>
<proteinExistence type="predicted"/>
<keyword evidence="2" id="KW-1185">Reference proteome</keyword>
<sequence>MTWKNFISRRVIASRRRGLATATLYGLSLAVRFTSATGEQVEIPAQAMHPTYPLVSNMTRDGSGLPYQDWGPRTTQPVVFRQGWLRQSSLHQGWPSSSPLSRCAAP</sequence>